<dbReference type="InterPro" id="IPR009081">
    <property type="entry name" value="PP-bd_ACP"/>
</dbReference>
<keyword evidence="3" id="KW-0436">Ligase</keyword>
<dbReference type="GO" id="GO:0005737">
    <property type="term" value="C:cytoplasm"/>
    <property type="evidence" value="ECO:0007669"/>
    <property type="project" value="TreeGrafter"/>
</dbReference>
<dbReference type="Gene3D" id="3.30.559.30">
    <property type="entry name" value="Nonribosomal peptide synthetase, condensation domain"/>
    <property type="match status" value="2"/>
</dbReference>
<dbReference type="SUPFAM" id="SSF52777">
    <property type="entry name" value="CoA-dependent acyltransferases"/>
    <property type="match status" value="4"/>
</dbReference>
<dbReference type="Pfam" id="PF13193">
    <property type="entry name" value="AMP-binding_C"/>
    <property type="match status" value="1"/>
</dbReference>
<dbReference type="Pfam" id="PF00550">
    <property type="entry name" value="PP-binding"/>
    <property type="match status" value="2"/>
</dbReference>
<dbReference type="Proteomes" id="UP001285441">
    <property type="component" value="Unassembled WGS sequence"/>
</dbReference>
<dbReference type="InterPro" id="IPR010071">
    <property type="entry name" value="AA_adenyl_dom"/>
</dbReference>
<dbReference type="Gene3D" id="3.30.300.30">
    <property type="match status" value="2"/>
</dbReference>
<keyword evidence="2" id="KW-0597">Phosphoprotein</keyword>
<dbReference type="GO" id="GO:0044550">
    <property type="term" value="P:secondary metabolite biosynthetic process"/>
    <property type="evidence" value="ECO:0007669"/>
    <property type="project" value="TreeGrafter"/>
</dbReference>
<evidence type="ECO:0000313" key="6">
    <source>
        <dbReference type="Proteomes" id="UP001285441"/>
    </source>
</evidence>
<dbReference type="GO" id="GO:0031177">
    <property type="term" value="F:phosphopantetheine binding"/>
    <property type="evidence" value="ECO:0007669"/>
    <property type="project" value="TreeGrafter"/>
</dbReference>
<keyword evidence="1" id="KW-0596">Phosphopantetheine</keyword>
<evidence type="ECO:0000259" key="4">
    <source>
        <dbReference type="PROSITE" id="PS50075"/>
    </source>
</evidence>
<dbReference type="InterPro" id="IPR045851">
    <property type="entry name" value="AMP-bd_C_sf"/>
</dbReference>
<dbReference type="Gene3D" id="1.10.1200.10">
    <property type="entry name" value="ACP-like"/>
    <property type="match status" value="2"/>
</dbReference>
<dbReference type="FunFam" id="3.30.300.30:FF:000015">
    <property type="entry name" value="Nonribosomal peptide synthase SidD"/>
    <property type="match status" value="2"/>
</dbReference>
<dbReference type="NCBIfam" id="TIGR01733">
    <property type="entry name" value="AA-adenyl-dom"/>
    <property type="match status" value="1"/>
</dbReference>
<dbReference type="FunFam" id="3.40.50.980:FF:000001">
    <property type="entry name" value="Non-ribosomal peptide synthetase"/>
    <property type="match status" value="1"/>
</dbReference>
<dbReference type="InterPro" id="IPR023213">
    <property type="entry name" value="CAT-like_dom_sf"/>
</dbReference>
<keyword evidence="6" id="KW-1185">Reference proteome</keyword>
<organism evidence="5 6">
    <name type="scientific">Podospora didyma</name>
    <dbReference type="NCBI Taxonomy" id="330526"/>
    <lineage>
        <taxon>Eukaryota</taxon>
        <taxon>Fungi</taxon>
        <taxon>Dikarya</taxon>
        <taxon>Ascomycota</taxon>
        <taxon>Pezizomycotina</taxon>
        <taxon>Sordariomycetes</taxon>
        <taxon>Sordariomycetidae</taxon>
        <taxon>Sordariales</taxon>
        <taxon>Podosporaceae</taxon>
        <taxon>Podospora</taxon>
    </lineage>
</organism>
<protein>
    <submittedName>
        <fullName evidence="5">Nonribosomal peptide synthase side</fullName>
    </submittedName>
</protein>
<evidence type="ECO:0000313" key="5">
    <source>
        <dbReference type="EMBL" id="KAK3368342.1"/>
    </source>
</evidence>
<dbReference type="InterPro" id="IPR000873">
    <property type="entry name" value="AMP-dep_synth/lig_dom"/>
</dbReference>
<gene>
    <name evidence="5" type="ORF">B0H63DRAFT_441593</name>
</gene>
<dbReference type="PANTHER" id="PTHR45527:SF1">
    <property type="entry name" value="FATTY ACID SYNTHASE"/>
    <property type="match status" value="1"/>
</dbReference>
<feature type="domain" description="Carrier" evidence="4">
    <location>
        <begin position="528"/>
        <end position="611"/>
    </location>
</feature>
<dbReference type="Pfam" id="PF00668">
    <property type="entry name" value="Condensation"/>
    <property type="match status" value="2"/>
</dbReference>
<evidence type="ECO:0000256" key="3">
    <source>
        <dbReference type="ARBA" id="ARBA00022598"/>
    </source>
</evidence>
<dbReference type="PROSITE" id="PS50075">
    <property type="entry name" value="CARRIER"/>
    <property type="match status" value="2"/>
</dbReference>
<dbReference type="GO" id="GO:0016874">
    <property type="term" value="F:ligase activity"/>
    <property type="evidence" value="ECO:0007669"/>
    <property type="project" value="UniProtKB-KW"/>
</dbReference>
<evidence type="ECO:0000256" key="2">
    <source>
        <dbReference type="ARBA" id="ARBA00022553"/>
    </source>
</evidence>
<dbReference type="InterPro" id="IPR036736">
    <property type="entry name" value="ACP-like_sf"/>
</dbReference>
<evidence type="ECO:0000256" key="1">
    <source>
        <dbReference type="ARBA" id="ARBA00022450"/>
    </source>
</evidence>
<dbReference type="InterPro" id="IPR006162">
    <property type="entry name" value="Ppantetheine_attach_site"/>
</dbReference>
<reference evidence="5" key="2">
    <citation type="submission" date="2023-06" db="EMBL/GenBank/DDBJ databases">
        <authorList>
            <consortium name="Lawrence Berkeley National Laboratory"/>
            <person name="Haridas S."/>
            <person name="Hensen N."/>
            <person name="Bonometti L."/>
            <person name="Westerberg I."/>
            <person name="Brannstrom I.O."/>
            <person name="Guillou S."/>
            <person name="Cros-Aarteil S."/>
            <person name="Calhoun S."/>
            <person name="Kuo A."/>
            <person name="Mondo S."/>
            <person name="Pangilinan J."/>
            <person name="Riley R."/>
            <person name="LaButti K."/>
            <person name="Andreopoulos B."/>
            <person name="Lipzen A."/>
            <person name="Chen C."/>
            <person name="Yanf M."/>
            <person name="Daum C."/>
            <person name="Ng V."/>
            <person name="Clum A."/>
            <person name="Steindorff A."/>
            <person name="Ohm R."/>
            <person name="Martin F."/>
            <person name="Silar P."/>
            <person name="Natvig D."/>
            <person name="Lalanne C."/>
            <person name="Gautier V."/>
            <person name="Ament-velasquez S.L."/>
            <person name="Kruys A."/>
            <person name="Hutchinson M.I."/>
            <person name="Powell A.J."/>
            <person name="Barry K."/>
            <person name="Miller A.N."/>
            <person name="Grigoriev I.V."/>
            <person name="Debuchy R."/>
            <person name="Gladieux P."/>
            <person name="Thoren M.H."/>
            <person name="Johannesson H."/>
        </authorList>
    </citation>
    <scope>NUCLEOTIDE SEQUENCE</scope>
    <source>
        <strain evidence="5">CBS 232.78</strain>
    </source>
</reference>
<dbReference type="Gene3D" id="3.40.50.12780">
    <property type="entry name" value="N-terminal domain of ligase-like"/>
    <property type="match status" value="2"/>
</dbReference>
<dbReference type="PROSITE" id="PS00012">
    <property type="entry name" value="PHOSPHOPANTETHEINE"/>
    <property type="match status" value="1"/>
</dbReference>
<dbReference type="PANTHER" id="PTHR45527">
    <property type="entry name" value="NONRIBOSOMAL PEPTIDE SYNTHETASE"/>
    <property type="match status" value="1"/>
</dbReference>
<name>A0AAE0K2A8_9PEZI</name>
<dbReference type="CDD" id="cd05918">
    <property type="entry name" value="A_NRPS_SidN3_like"/>
    <property type="match status" value="1"/>
</dbReference>
<dbReference type="Pfam" id="PF00501">
    <property type="entry name" value="AMP-binding"/>
    <property type="match status" value="2"/>
</dbReference>
<comment type="caution">
    <text evidence="5">The sequence shown here is derived from an EMBL/GenBank/DDBJ whole genome shotgun (WGS) entry which is preliminary data.</text>
</comment>
<dbReference type="GO" id="GO:0043041">
    <property type="term" value="P:amino acid activation for nonribosomal peptide biosynthetic process"/>
    <property type="evidence" value="ECO:0007669"/>
    <property type="project" value="TreeGrafter"/>
</dbReference>
<accession>A0AAE0K2A8</accession>
<proteinExistence type="predicted"/>
<dbReference type="InterPro" id="IPR025110">
    <property type="entry name" value="AMP-bd_C"/>
</dbReference>
<dbReference type="InterPro" id="IPR042099">
    <property type="entry name" value="ANL_N_sf"/>
</dbReference>
<dbReference type="EMBL" id="JAULSW010000010">
    <property type="protein sequence ID" value="KAK3368342.1"/>
    <property type="molecule type" value="Genomic_DNA"/>
</dbReference>
<dbReference type="InterPro" id="IPR001242">
    <property type="entry name" value="Condensation_dom"/>
</dbReference>
<dbReference type="InterPro" id="IPR020845">
    <property type="entry name" value="AMP-binding_CS"/>
</dbReference>
<dbReference type="PROSITE" id="PS00455">
    <property type="entry name" value="AMP_BINDING"/>
    <property type="match status" value="2"/>
</dbReference>
<dbReference type="CDD" id="cd19545">
    <property type="entry name" value="FUM14_C_NRPS-like"/>
    <property type="match status" value="1"/>
</dbReference>
<dbReference type="Gene3D" id="3.30.559.10">
    <property type="entry name" value="Chloramphenicol acetyltransferase-like domain"/>
    <property type="match status" value="2"/>
</dbReference>
<feature type="domain" description="Carrier" evidence="4">
    <location>
        <begin position="1550"/>
        <end position="1626"/>
    </location>
</feature>
<sequence>MAGRRISLTFKTSASEAKSPYSESTQTVTGLFHQQAKLNPRDTAIEVDNEGVTTYAQLDRQSSVVASSLPAGSVIAVCLDRSSQLLVSVLAILKAGSAYVILDPDAPTRRNTLIAEDVNAAAVLTSAAYVSRFPGAAIVVDTLLKQTPTTAKLPKPLPSIDPSSAAYIIYTSGSSGKPKGVVISHRAAAHGIGHFSLNAHQRWLFFYNPIFSAAQRTMLATLCKGGILCIATKEAMTTSLMSVVARMNVNAIGLTPSMLVTTTPGQIPACLRQITCVGEPVSQNLADAFADKVELRVSYGLSECAQLNFGRRLARGDNPALVGKPTDTTEAIILRPGTTEFVTSAGETGELCLIGPQLADGYLNRPVETALSFVSNPFGPGMMFRTGDLARLSPSSNGEFEILGRVDNQVKINGQRLEPEEVASVLAQHPAVAHAHVVAANVKGIKSLVAAVVLSQGQEWSTAVAEMRLATQNVLPAYMVPSYWIQYAELPLNRNGKVDRHAVRERVESASMEELLGRSRSAGNLQEMVEDPVEKIIQGVWADVLALDAASIGRSDAFFDLGGSSLQAIQMLNELRRRDVYLTLEAMFHDRELVQSLRSESGVVDAFPATDFQESLVGITLQGSADYTYQRVWDIRDLDPVRLRLALHVAFLKSQTLRTSFIHSDSGLVQTVRSDMEFPLQVLETALEQYRKEDLEKGFTLGEPFFRAAMLQGSILVVTMHHALFDYWSHSFLYDDVAMYYRGLQPAPRPGFQRFVAEMLKTDWSPSEIFWRENLETTAPSVLNFAPTPQTTSLGRSFGIDLNQVAASHGVTVGSILYTAWALVLAKQLGSNDVVYAAPLSGRETPLLDIDRLDGPTLTVVPLRFVFGTDQRLAEAIQTGHALTVDALKHSQYGLRKILRAASQKADLFDTMLNILPVQNKADNNSTGSVFKVYGDKPAWKTEYTTLEIEPSADGSVSARLSSTMEPERAGFILDQFVMVIQMMLHEPQRPVSAINLITETETNMLSRTADMPSNLPATMLTRYDEMVARYPHRIAVQWQTLESISYLDFDQRTNQLARYLVRNVGVRKGDFVCLMLEKSPMMIMAIWAVLKAGAAYVPLSSENPVDRNRFIVEEVGASIVLSEKGVEQAGELDAPVLLLSESLFAGLDKSPPGTDIDSQSIAYVIYTSGSTGRPKGVLIPHGAGAAAIDSMAAFEGRRRGCWRVLQFSNYIFDASMIDIFNTLTSGGTLCMAPQERLMSELADVMNEMMVTHSFFTPTVARLLSPKDVPNLRSLCVGGEALTEDIIKIWGRDCAIVQAYGPSETAIVVTMRDMEIDHRSNNIGKPLVTTQAFILERDGTGLVPYGAIGELCIAGPQLGAGYLNRPETTAQAFITVDTISGEPISLYRTGDLARWLPGGDLQYLGRKDHQVKVNGHRIELGEIERAIMVAGEESDLADCVAVVAAVEGKPQIAAYVLFHPSSSAASAQGSSSGIQDPEEFVDHVNEIRSKLTGLAHYMYPKIVLPVPALPLMPSGKTNRKLLVAWVEKLDAADISRYYFDFFGGGGTVVAAETKAERFVEEAFSAILKVSRDALGKTSNFLALGGDSISAITLASYVRKHGYTLSVSTILKYPLLQDMAQQVGIADEGTDSESGWTVVEFEPPQAVHDQIHSAGMSQDEVEYIYPCPPGQAEFLSQGAKDTQGWVLQAVRPFPSAHDLQAWAAVVVKLTETNDILRTTFTQLNGTWYGVVLKSSGIVLDILDVASETERQSAIDAIYASSFRFGAPFIRYAAIRLPSGETSILTKMDHALYDGTLLRIFAGHFKSLQQNNEPGAVEVLSPFRSFALHLHSLTREKAAALEYFTTSHAPSLVPQFPSIPSPSATHTVFSPGPASLTGVDTFSTSAGITTPILFQAAFQAWLSRQTGRRRVGLDYLYTGRNVALPSPQDINGCTANFVPLQASVCGTLKEYLNHTQDEFWATTEHGVVSLQEIFDANHISREKACNGCLFLFQPFEPSPPRKEGEKEEMKWVVMAGSQARMMQPYGLVVEVIKLPVPGQHKLKITYDPRAFSEDGAKRCGREIWEILEGMIEGGLEVDVEDLL</sequence>
<dbReference type="SUPFAM" id="SSF47336">
    <property type="entry name" value="ACP-like"/>
    <property type="match status" value="2"/>
</dbReference>
<reference evidence="5" key="1">
    <citation type="journal article" date="2023" name="Mol. Phylogenet. Evol.">
        <title>Genome-scale phylogeny and comparative genomics of the fungal order Sordariales.</title>
        <authorList>
            <person name="Hensen N."/>
            <person name="Bonometti L."/>
            <person name="Westerberg I."/>
            <person name="Brannstrom I.O."/>
            <person name="Guillou S."/>
            <person name="Cros-Aarteil S."/>
            <person name="Calhoun S."/>
            <person name="Haridas S."/>
            <person name="Kuo A."/>
            <person name="Mondo S."/>
            <person name="Pangilinan J."/>
            <person name="Riley R."/>
            <person name="LaButti K."/>
            <person name="Andreopoulos B."/>
            <person name="Lipzen A."/>
            <person name="Chen C."/>
            <person name="Yan M."/>
            <person name="Daum C."/>
            <person name="Ng V."/>
            <person name="Clum A."/>
            <person name="Steindorff A."/>
            <person name="Ohm R.A."/>
            <person name="Martin F."/>
            <person name="Silar P."/>
            <person name="Natvig D.O."/>
            <person name="Lalanne C."/>
            <person name="Gautier V."/>
            <person name="Ament-Velasquez S.L."/>
            <person name="Kruys A."/>
            <person name="Hutchinson M.I."/>
            <person name="Powell A.J."/>
            <person name="Barry K."/>
            <person name="Miller A.N."/>
            <person name="Grigoriev I.V."/>
            <person name="Debuchy R."/>
            <person name="Gladieux P."/>
            <person name="Hiltunen Thoren M."/>
            <person name="Johannesson H."/>
        </authorList>
    </citation>
    <scope>NUCLEOTIDE SEQUENCE</scope>
    <source>
        <strain evidence="5">CBS 232.78</strain>
    </source>
</reference>
<dbReference type="SUPFAM" id="SSF56801">
    <property type="entry name" value="Acetyl-CoA synthetase-like"/>
    <property type="match status" value="2"/>
</dbReference>